<keyword evidence="2" id="KW-1185">Reference proteome</keyword>
<proteinExistence type="predicted"/>
<sequence length="82" mass="9220">MGCIPSKQELVENFDDHGPLTSKRRTSHKQRPKPTKYKVSKSHRPPSPVIPADAPPWVTGHTVMTVNRDANTGEVYLTEKSR</sequence>
<dbReference type="EMBL" id="JAGFNK010000015">
    <property type="protein sequence ID" value="KAI9511902.1"/>
    <property type="molecule type" value="Genomic_DNA"/>
</dbReference>
<gene>
    <name evidence="1" type="ORF">F5148DRAFT_1167303</name>
</gene>
<organism evidence="1 2">
    <name type="scientific">Russula earlei</name>
    <dbReference type="NCBI Taxonomy" id="71964"/>
    <lineage>
        <taxon>Eukaryota</taxon>
        <taxon>Fungi</taxon>
        <taxon>Dikarya</taxon>
        <taxon>Basidiomycota</taxon>
        <taxon>Agaricomycotina</taxon>
        <taxon>Agaricomycetes</taxon>
        <taxon>Russulales</taxon>
        <taxon>Russulaceae</taxon>
        <taxon>Russula</taxon>
    </lineage>
</organism>
<evidence type="ECO:0000313" key="2">
    <source>
        <dbReference type="Proteomes" id="UP001207468"/>
    </source>
</evidence>
<evidence type="ECO:0000313" key="1">
    <source>
        <dbReference type="EMBL" id="KAI9511902.1"/>
    </source>
</evidence>
<dbReference type="Proteomes" id="UP001207468">
    <property type="component" value="Unassembled WGS sequence"/>
</dbReference>
<comment type="caution">
    <text evidence="1">The sequence shown here is derived from an EMBL/GenBank/DDBJ whole genome shotgun (WGS) entry which is preliminary data.</text>
</comment>
<reference evidence="1" key="1">
    <citation type="submission" date="2021-03" db="EMBL/GenBank/DDBJ databases">
        <title>Evolutionary priming and transition to the ectomycorrhizal habit in an iconic lineage of mushroom-forming fungi: is preadaptation a requirement?</title>
        <authorList>
            <consortium name="DOE Joint Genome Institute"/>
            <person name="Looney B.P."/>
            <person name="Miyauchi S."/>
            <person name="Morin E."/>
            <person name="Drula E."/>
            <person name="Courty P.E."/>
            <person name="Chicoki N."/>
            <person name="Fauchery L."/>
            <person name="Kohler A."/>
            <person name="Kuo A."/>
            <person name="LaButti K."/>
            <person name="Pangilinan J."/>
            <person name="Lipzen A."/>
            <person name="Riley R."/>
            <person name="Andreopoulos W."/>
            <person name="He G."/>
            <person name="Johnson J."/>
            <person name="Barry K.W."/>
            <person name="Grigoriev I.V."/>
            <person name="Nagy L."/>
            <person name="Hibbett D."/>
            <person name="Henrissat B."/>
            <person name="Matheny P.B."/>
            <person name="Labbe J."/>
            <person name="Martin A.F."/>
        </authorList>
    </citation>
    <scope>NUCLEOTIDE SEQUENCE</scope>
    <source>
        <strain evidence="1">BPL698</strain>
    </source>
</reference>
<protein>
    <submittedName>
        <fullName evidence="1">Uncharacterized protein</fullName>
    </submittedName>
</protein>
<name>A0ACC0ULC1_9AGAM</name>
<accession>A0ACC0ULC1</accession>